<feature type="compositionally biased region" description="Basic and acidic residues" evidence="1">
    <location>
        <begin position="177"/>
        <end position="198"/>
    </location>
</feature>
<feature type="region of interest" description="Disordered" evidence="1">
    <location>
        <begin position="236"/>
        <end position="267"/>
    </location>
</feature>
<evidence type="ECO:0000313" key="3">
    <source>
        <dbReference type="Proteomes" id="UP001479436"/>
    </source>
</evidence>
<keyword evidence="3" id="KW-1185">Reference proteome</keyword>
<dbReference type="Proteomes" id="UP001479436">
    <property type="component" value="Unassembled WGS sequence"/>
</dbReference>
<organism evidence="2 3">
    <name type="scientific">Basidiobolus ranarum</name>
    <dbReference type="NCBI Taxonomy" id="34480"/>
    <lineage>
        <taxon>Eukaryota</taxon>
        <taxon>Fungi</taxon>
        <taxon>Fungi incertae sedis</taxon>
        <taxon>Zoopagomycota</taxon>
        <taxon>Entomophthoromycotina</taxon>
        <taxon>Basidiobolomycetes</taxon>
        <taxon>Basidiobolales</taxon>
        <taxon>Basidiobolaceae</taxon>
        <taxon>Basidiobolus</taxon>
    </lineage>
</organism>
<proteinExistence type="predicted"/>
<dbReference type="EMBL" id="JASJQH010000077">
    <property type="protein sequence ID" value="KAK9767454.1"/>
    <property type="molecule type" value="Genomic_DNA"/>
</dbReference>
<name>A0ABR2X125_9FUNG</name>
<feature type="region of interest" description="Disordered" evidence="1">
    <location>
        <begin position="177"/>
        <end position="201"/>
    </location>
</feature>
<reference evidence="2 3" key="1">
    <citation type="submission" date="2023-04" db="EMBL/GenBank/DDBJ databases">
        <title>Genome of Basidiobolus ranarum AG-B5.</title>
        <authorList>
            <person name="Stajich J.E."/>
            <person name="Carter-House D."/>
            <person name="Gryganskyi A."/>
        </authorList>
    </citation>
    <scope>NUCLEOTIDE SEQUENCE [LARGE SCALE GENOMIC DNA]</scope>
    <source>
        <strain evidence="2 3">AG-B5</strain>
    </source>
</reference>
<protein>
    <submittedName>
        <fullName evidence="2">Uncharacterized protein</fullName>
    </submittedName>
</protein>
<comment type="caution">
    <text evidence="2">The sequence shown here is derived from an EMBL/GenBank/DDBJ whole genome shotgun (WGS) entry which is preliminary data.</text>
</comment>
<evidence type="ECO:0000256" key="1">
    <source>
        <dbReference type="SAM" id="MobiDB-lite"/>
    </source>
</evidence>
<gene>
    <name evidence="2" type="ORF">K7432_002762</name>
</gene>
<sequence>MPSEEKRQCWTLPPPDRSITVNQGFDKASTSSSHLAPGLNSPIRRRMSVNLAQSLFSANRVKDTKTGLLGAESQTPLAIRLMRDSERRELERTDVFSQKNQIRQPLVDIAVSPIRLNNSHNSLDEPTSPFIKCLLSNTPAKLPTKISVMSPATYGYNNPPKLRRLSIQGDVIELKPRQPQEGHSIERQDPHAPVEKLSRPLPNIQGEVEFEVISSPVSPLRDRDLLFISEEAEEECTVNCEAPSSSPIRSVDVDDPFTTNKRQKVSK</sequence>
<accession>A0ABR2X125</accession>
<evidence type="ECO:0000313" key="2">
    <source>
        <dbReference type="EMBL" id="KAK9767454.1"/>
    </source>
</evidence>